<dbReference type="PANTHER" id="PTHR36459">
    <property type="entry name" value="ORF"/>
    <property type="match status" value="1"/>
</dbReference>
<evidence type="ECO:0000256" key="1">
    <source>
        <dbReference type="SAM" id="MobiDB-lite"/>
    </source>
</evidence>
<evidence type="ECO:0000313" key="4">
    <source>
        <dbReference type="Proteomes" id="UP000447873"/>
    </source>
</evidence>
<evidence type="ECO:0000259" key="2">
    <source>
        <dbReference type="Pfam" id="PF00487"/>
    </source>
</evidence>
<dbReference type="InterPro" id="IPR005804">
    <property type="entry name" value="FA_desaturase_dom"/>
</dbReference>
<comment type="caution">
    <text evidence="3">The sequence shown here is derived from an EMBL/GenBank/DDBJ whole genome shotgun (WGS) entry which is preliminary data.</text>
</comment>
<evidence type="ECO:0000313" key="3">
    <source>
        <dbReference type="EMBL" id="KAE9987901.1"/>
    </source>
</evidence>
<feature type="region of interest" description="Disordered" evidence="1">
    <location>
        <begin position="61"/>
        <end position="85"/>
    </location>
</feature>
<dbReference type="Proteomes" id="UP000447873">
    <property type="component" value="Unassembled WGS sequence"/>
</dbReference>
<dbReference type="AlphaFoldDB" id="A0A8H3VG77"/>
<accession>A0A8H3VG77</accession>
<protein>
    <recommendedName>
        <fullName evidence="2">Fatty acid desaturase domain-containing protein</fullName>
    </recommendedName>
</protein>
<name>A0A8H3VG77_VENIN</name>
<feature type="compositionally biased region" description="Polar residues" evidence="1">
    <location>
        <begin position="61"/>
        <end position="84"/>
    </location>
</feature>
<proteinExistence type="predicted"/>
<gene>
    <name evidence="3" type="ORF">EG328_001328</name>
</gene>
<dbReference type="Pfam" id="PF00487">
    <property type="entry name" value="FA_desaturase"/>
    <property type="match status" value="1"/>
</dbReference>
<sequence>MNPETFVDPHLPLADLVVLDNLLGDIEARTGSRDVSLQKGHHGHQGSDGYAASVTSIEATNGNASESRNGDANGNSSKHQNASRAQVDKAALAELEAMNDSRSADFEPTVFVSMDIKDINSKTANLILHPYIKLAQKMVRYPTDVVMATHLLLYFTTSLPSAILLYRNFTWVHGILHTIISFWYVGSYTLMRHQHIHQNGVLARKAPISWFDALFPYITDPFMGHTWNSYYYHHVKHHHVEGNGPDDLSSTIRYQRDSLPDFLHYIGRFYFLIWFDLPIYFLQKKKYTLAFKGSFWETANYAFFILMARANLRPTLFVYIFPFLLLRLGLMIGNWGQHAFVDDEDPDSDYRSSITLIDVPSNRYCFNDGYHTSHHLNPLRHWRQHPVHFLKEKKRYADEQALVFRNIDYLMISVRLMMKDYAYLARCLVPMGKQIDMSMEEREELLKRKTRRFTEEEIQAKFGKK</sequence>
<dbReference type="EMBL" id="WNWS01000013">
    <property type="protein sequence ID" value="KAE9987901.1"/>
    <property type="molecule type" value="Genomic_DNA"/>
</dbReference>
<feature type="domain" description="Fatty acid desaturase" evidence="2">
    <location>
        <begin position="170"/>
        <end position="392"/>
    </location>
</feature>
<dbReference type="GO" id="GO:0006629">
    <property type="term" value="P:lipid metabolic process"/>
    <property type="evidence" value="ECO:0007669"/>
    <property type="project" value="InterPro"/>
</dbReference>
<dbReference type="PANTHER" id="PTHR36459:SF1">
    <property type="entry name" value="FATTY ACID DESATURASE DOMAIN-CONTAINING PROTEIN-RELATED"/>
    <property type="match status" value="1"/>
</dbReference>
<reference evidence="3 4" key="1">
    <citation type="submission" date="2018-12" db="EMBL/GenBank/DDBJ databases">
        <title>Venturia inaequalis Genome Resource.</title>
        <authorList>
            <person name="Lichtner F.J."/>
        </authorList>
    </citation>
    <scope>NUCLEOTIDE SEQUENCE [LARGE SCALE GENOMIC DNA]</scope>
    <source>
        <strain evidence="3 4">120213</strain>
    </source>
</reference>
<organism evidence="3 4">
    <name type="scientific">Venturia inaequalis</name>
    <name type="common">Apple scab fungus</name>
    <dbReference type="NCBI Taxonomy" id="5025"/>
    <lineage>
        <taxon>Eukaryota</taxon>
        <taxon>Fungi</taxon>
        <taxon>Dikarya</taxon>
        <taxon>Ascomycota</taxon>
        <taxon>Pezizomycotina</taxon>
        <taxon>Dothideomycetes</taxon>
        <taxon>Pleosporomycetidae</taxon>
        <taxon>Venturiales</taxon>
        <taxon>Venturiaceae</taxon>
        <taxon>Venturia</taxon>
    </lineage>
</organism>